<dbReference type="Gene3D" id="3.60.15.10">
    <property type="entry name" value="Ribonuclease Z/Hydroxyacylglutathione hydrolase-like"/>
    <property type="match status" value="1"/>
</dbReference>
<dbReference type="InterPro" id="IPR032282">
    <property type="entry name" value="HAGH_C"/>
</dbReference>
<evidence type="ECO:0000256" key="5">
    <source>
        <dbReference type="ARBA" id="ARBA00022801"/>
    </source>
</evidence>
<gene>
    <name evidence="7 9" type="primary">gloB</name>
    <name evidence="9" type="ORF">soil367_09730</name>
</gene>
<dbReference type="GO" id="GO:0046872">
    <property type="term" value="F:metal ion binding"/>
    <property type="evidence" value="ECO:0007669"/>
    <property type="project" value="UniProtKB-KW"/>
</dbReference>
<dbReference type="InterPro" id="IPR036866">
    <property type="entry name" value="RibonucZ/Hydroxyglut_hydro"/>
</dbReference>
<dbReference type="SUPFAM" id="SSF56281">
    <property type="entry name" value="Metallo-hydrolase/oxidoreductase"/>
    <property type="match status" value="1"/>
</dbReference>
<comment type="catalytic activity">
    <reaction evidence="1 7">
        <text>an S-(2-hydroxyacyl)glutathione + H2O = a 2-hydroxy carboxylate + glutathione + H(+)</text>
        <dbReference type="Rhea" id="RHEA:21864"/>
        <dbReference type="ChEBI" id="CHEBI:15377"/>
        <dbReference type="ChEBI" id="CHEBI:15378"/>
        <dbReference type="ChEBI" id="CHEBI:57925"/>
        <dbReference type="ChEBI" id="CHEBI:58896"/>
        <dbReference type="ChEBI" id="CHEBI:71261"/>
        <dbReference type="EC" id="3.1.2.6"/>
    </reaction>
</comment>
<dbReference type="Pfam" id="PF16123">
    <property type="entry name" value="HAGH_C"/>
    <property type="match status" value="1"/>
</dbReference>
<sequence>MEPIPAFSDNYIWCLSNDQGQALIVDPGEADPVLDYLEQNNLQLNAIFLTHHHFDHSGGIDKLRERFPVPVYGPVDSPCGKVSVELEDSESAVWDGLEFRVIAIPGHTLDHIAFFCADERLDQAVLFCGDTLFVGGCGRLFEGSPEQMQRSLARLRALPDETLVCCAHEYTLANLAFAQAVEPENQKLSEFQVHCQQKRDQHQPTVPGRLELEKEVNPFIRWDAPAVCEAAIEFGYNHGLRVDPAMPETIFAAVRLWKDQFRG</sequence>
<keyword evidence="10" id="KW-1185">Reference proteome</keyword>
<dbReference type="OrthoDB" id="9802248at2"/>
<dbReference type="PANTHER" id="PTHR43705">
    <property type="entry name" value="HYDROXYACYLGLUTATHIONE HYDROLASE"/>
    <property type="match status" value="1"/>
</dbReference>
<feature type="binding site" evidence="7">
    <location>
        <position position="130"/>
    </location>
    <ligand>
        <name>Zn(2+)</name>
        <dbReference type="ChEBI" id="CHEBI:29105"/>
        <label>2</label>
    </ligand>
</feature>
<feature type="binding site" evidence="7">
    <location>
        <position position="53"/>
    </location>
    <ligand>
        <name>Zn(2+)</name>
        <dbReference type="ChEBI" id="CHEBI:29105"/>
        <label>1</label>
    </ligand>
</feature>
<dbReference type="HAMAP" id="MF_01374">
    <property type="entry name" value="Glyoxalase_2"/>
    <property type="match status" value="1"/>
</dbReference>
<organism evidence="9 10">
    <name type="scientific">Hydrocarboniclastica marina</name>
    <dbReference type="NCBI Taxonomy" id="2259620"/>
    <lineage>
        <taxon>Bacteria</taxon>
        <taxon>Pseudomonadati</taxon>
        <taxon>Pseudomonadota</taxon>
        <taxon>Gammaproteobacteria</taxon>
        <taxon>Alteromonadales</taxon>
        <taxon>Alteromonadaceae</taxon>
        <taxon>Hydrocarboniclastica</taxon>
    </lineage>
</organism>
<dbReference type="EC" id="3.1.2.6" evidence="7"/>
<dbReference type="SMART" id="SM00849">
    <property type="entry name" value="Lactamase_B"/>
    <property type="match status" value="1"/>
</dbReference>
<evidence type="ECO:0000259" key="8">
    <source>
        <dbReference type="SMART" id="SM00849"/>
    </source>
</evidence>
<evidence type="ECO:0000313" key="9">
    <source>
        <dbReference type="EMBL" id="QCF27890.1"/>
    </source>
</evidence>
<dbReference type="KEGG" id="hmi:soil367_09730"/>
<dbReference type="Pfam" id="PF00753">
    <property type="entry name" value="Lactamase_B"/>
    <property type="match status" value="1"/>
</dbReference>
<dbReference type="GO" id="GO:0004416">
    <property type="term" value="F:hydroxyacylglutathione hydrolase activity"/>
    <property type="evidence" value="ECO:0007669"/>
    <property type="project" value="UniProtKB-UniRule"/>
</dbReference>
<feature type="binding site" evidence="7">
    <location>
        <position position="55"/>
    </location>
    <ligand>
        <name>Zn(2+)</name>
        <dbReference type="ChEBI" id="CHEBI:29105"/>
        <label>2</label>
    </ligand>
</feature>
<dbReference type="UniPathway" id="UPA00619">
    <property type="reaction ID" value="UER00676"/>
</dbReference>
<comment type="pathway">
    <text evidence="2 7">Secondary metabolite metabolism; methylglyoxal degradation; (R)-lactate from methylglyoxal: step 2/2.</text>
</comment>
<dbReference type="PIRSF" id="PIRSF005457">
    <property type="entry name" value="Glx"/>
    <property type="match status" value="1"/>
</dbReference>
<dbReference type="InterPro" id="IPR035680">
    <property type="entry name" value="Clx_II_MBL"/>
</dbReference>
<evidence type="ECO:0000313" key="10">
    <source>
        <dbReference type="Proteomes" id="UP000298049"/>
    </source>
</evidence>
<keyword evidence="4 7" id="KW-0479">Metal-binding</keyword>
<evidence type="ECO:0000256" key="2">
    <source>
        <dbReference type="ARBA" id="ARBA00004963"/>
    </source>
</evidence>
<dbReference type="InterPro" id="IPR001279">
    <property type="entry name" value="Metallo-B-lactamas"/>
</dbReference>
<feature type="binding site" evidence="7">
    <location>
        <position position="51"/>
    </location>
    <ligand>
        <name>Zn(2+)</name>
        <dbReference type="ChEBI" id="CHEBI:29105"/>
        <label>1</label>
    </ligand>
</feature>
<evidence type="ECO:0000256" key="3">
    <source>
        <dbReference type="ARBA" id="ARBA00006759"/>
    </source>
</evidence>
<feature type="domain" description="Metallo-beta-lactamase" evidence="8">
    <location>
        <begin position="9"/>
        <end position="168"/>
    </location>
</feature>
<comment type="cofactor">
    <cofactor evidence="7">
        <name>Zn(2+)</name>
        <dbReference type="ChEBI" id="CHEBI:29105"/>
    </cofactor>
    <text evidence="7">Binds 2 Zn(2+) ions per subunit.</text>
</comment>
<evidence type="ECO:0000256" key="7">
    <source>
        <dbReference type="HAMAP-Rule" id="MF_01374"/>
    </source>
</evidence>
<name>A0A4V1D993_9ALTE</name>
<keyword evidence="6 7" id="KW-0862">Zinc</keyword>
<dbReference type="CDD" id="cd07723">
    <property type="entry name" value="hydroxyacylglutathione_hydrolase_MBL-fold"/>
    <property type="match status" value="1"/>
</dbReference>
<comment type="function">
    <text evidence="7">Thiolesterase that catalyzes the hydrolysis of S-D-lactoyl-glutathione to form glutathione and D-lactic acid.</text>
</comment>
<reference evidence="9 10" key="1">
    <citation type="submission" date="2018-07" db="EMBL/GenBank/DDBJ databases">
        <title>Marsedoiliclastica nanhaica gen. nov. sp. nov., a novel marine hydrocarbonoclastic bacterium isolated from an in-situ enriched hydrocarbon-degrading consortium in deep-sea sediment.</title>
        <authorList>
            <person name="Dong C."/>
            <person name="Ma T."/>
            <person name="Liu R."/>
            <person name="Shao Z."/>
        </authorList>
    </citation>
    <scope>NUCLEOTIDE SEQUENCE [LARGE SCALE GENOMIC DNA]</scope>
    <source>
        <strain evidence="10">soil36-7</strain>
    </source>
</reference>
<comment type="subunit">
    <text evidence="7">Monomer.</text>
</comment>
<dbReference type="InterPro" id="IPR050110">
    <property type="entry name" value="Glyoxalase_II_hydrolase"/>
</dbReference>
<dbReference type="EMBL" id="CP031093">
    <property type="protein sequence ID" value="QCF27890.1"/>
    <property type="molecule type" value="Genomic_DNA"/>
</dbReference>
<dbReference type="Proteomes" id="UP000298049">
    <property type="component" value="Chromosome"/>
</dbReference>
<keyword evidence="5 7" id="KW-0378">Hydrolase</keyword>
<proteinExistence type="inferred from homology"/>
<feature type="binding site" evidence="7">
    <location>
        <position position="130"/>
    </location>
    <ligand>
        <name>Zn(2+)</name>
        <dbReference type="ChEBI" id="CHEBI:29105"/>
        <label>1</label>
    </ligand>
</feature>
<feature type="binding site" evidence="7">
    <location>
        <position position="168"/>
    </location>
    <ligand>
        <name>Zn(2+)</name>
        <dbReference type="ChEBI" id="CHEBI:29105"/>
        <label>2</label>
    </ligand>
</feature>
<feature type="binding site" evidence="7">
    <location>
        <position position="107"/>
    </location>
    <ligand>
        <name>Zn(2+)</name>
        <dbReference type="ChEBI" id="CHEBI:29105"/>
        <label>1</label>
    </ligand>
</feature>
<evidence type="ECO:0000256" key="6">
    <source>
        <dbReference type="ARBA" id="ARBA00022833"/>
    </source>
</evidence>
<dbReference type="GO" id="GO:0019243">
    <property type="term" value="P:methylglyoxal catabolic process to D-lactate via S-lactoyl-glutathione"/>
    <property type="evidence" value="ECO:0007669"/>
    <property type="project" value="UniProtKB-UniRule"/>
</dbReference>
<dbReference type="AlphaFoldDB" id="A0A4V1D993"/>
<evidence type="ECO:0000256" key="4">
    <source>
        <dbReference type="ARBA" id="ARBA00022723"/>
    </source>
</evidence>
<protein>
    <recommendedName>
        <fullName evidence="7">Hydroxyacylglutathione hydrolase</fullName>
        <ecNumber evidence="7">3.1.2.6</ecNumber>
    </recommendedName>
    <alternativeName>
        <fullName evidence="7">Glyoxalase II</fullName>
        <shortName evidence="7">Glx II</shortName>
    </alternativeName>
</protein>
<dbReference type="InterPro" id="IPR017782">
    <property type="entry name" value="Hydroxyacylglutathione_Hdrlase"/>
</dbReference>
<accession>A0A4V1D993</accession>
<dbReference type="NCBIfam" id="TIGR03413">
    <property type="entry name" value="GSH_gloB"/>
    <property type="match status" value="1"/>
</dbReference>
<dbReference type="PANTHER" id="PTHR43705:SF1">
    <property type="entry name" value="HYDROXYACYLGLUTATHIONE HYDROLASE GLOB"/>
    <property type="match status" value="1"/>
</dbReference>
<feature type="binding site" evidence="7">
    <location>
        <position position="56"/>
    </location>
    <ligand>
        <name>Zn(2+)</name>
        <dbReference type="ChEBI" id="CHEBI:29105"/>
        <label>2</label>
    </ligand>
</feature>
<comment type="similarity">
    <text evidence="3 7">Belongs to the metallo-beta-lactamase superfamily. Glyoxalase II family.</text>
</comment>
<evidence type="ECO:0000256" key="1">
    <source>
        <dbReference type="ARBA" id="ARBA00001623"/>
    </source>
</evidence>